<dbReference type="PANTHER" id="PTHR32027">
    <property type="entry name" value="CYTOSINE DEAMINASE"/>
    <property type="match status" value="1"/>
</dbReference>
<sequence>MNELILKNVRLPLFEEDALYQLTIKDGRYEHIVKQTEAAPLQAVPFTQAEGQLALFQEIDVEGRLLFPSFVDIHTHLDKAFSLKAVPNPTGTLQEAISNYSEKAHLFSSEEIERRVMKAALHSLSYGTTHIRTHVNFELDVSRDVALEHLRAVLRAREALKDHLSIQVVPMFSRIHQRTTEELRIIEAAINLGVDGIGGAPHLDEDAEKAIEALTQLAIKHDKFIDLHVDENDDPSICTIQHLIEAAETYRLQGRVTAGHLCSLAGMDQLKAQRIMERMADVNIHAVTLPGANLFLQGRNDQGVVRRGITRVKELINEGVLIAAASDNVNDPFHPFGRGDMLQVGLLTAYTAHLAGEKDLTQVLKMITSIPAEMYGLKAHEIKGKAPAEFVLAEATDLHELFASLSPSRHVFSKGKWISSRSSELTFQDAELHQFFKESHAYDVSEV</sequence>
<dbReference type="PANTHER" id="PTHR32027:SF9">
    <property type="entry name" value="BLL3847 PROTEIN"/>
    <property type="match status" value="1"/>
</dbReference>
<dbReference type="Pfam" id="PF07969">
    <property type="entry name" value="Amidohydro_3"/>
    <property type="match status" value="1"/>
</dbReference>
<feature type="domain" description="Amidohydrolase 3" evidence="1">
    <location>
        <begin position="101"/>
        <end position="394"/>
    </location>
</feature>
<accession>A0ABW2K8X6</accession>
<dbReference type="InterPro" id="IPR013108">
    <property type="entry name" value="Amidohydro_3"/>
</dbReference>
<dbReference type="EMBL" id="JBHTBY010000017">
    <property type="protein sequence ID" value="MFC7322598.1"/>
    <property type="molecule type" value="Genomic_DNA"/>
</dbReference>
<organism evidence="2 3">
    <name type="scientific">Halobacillus campisalis</name>
    <dbReference type="NCBI Taxonomy" id="435909"/>
    <lineage>
        <taxon>Bacteria</taxon>
        <taxon>Bacillati</taxon>
        <taxon>Bacillota</taxon>
        <taxon>Bacilli</taxon>
        <taxon>Bacillales</taxon>
        <taxon>Bacillaceae</taxon>
        <taxon>Halobacillus</taxon>
    </lineage>
</organism>
<evidence type="ECO:0000259" key="1">
    <source>
        <dbReference type="Pfam" id="PF07969"/>
    </source>
</evidence>
<dbReference type="Gene3D" id="2.30.40.10">
    <property type="entry name" value="Urease, subunit C, domain 1"/>
    <property type="match status" value="1"/>
</dbReference>
<dbReference type="InterPro" id="IPR052349">
    <property type="entry name" value="Metallo-hydrolase_Enzymes"/>
</dbReference>
<reference evidence="3" key="1">
    <citation type="journal article" date="2019" name="Int. J. Syst. Evol. Microbiol.">
        <title>The Global Catalogue of Microorganisms (GCM) 10K type strain sequencing project: providing services to taxonomists for standard genome sequencing and annotation.</title>
        <authorList>
            <consortium name="The Broad Institute Genomics Platform"/>
            <consortium name="The Broad Institute Genome Sequencing Center for Infectious Disease"/>
            <person name="Wu L."/>
            <person name="Ma J."/>
        </authorList>
    </citation>
    <scope>NUCLEOTIDE SEQUENCE [LARGE SCALE GENOMIC DNA]</scope>
    <source>
        <strain evidence="3">CCUG 73951</strain>
    </source>
</reference>
<name>A0ABW2K8X6_9BACI</name>
<dbReference type="Proteomes" id="UP001596494">
    <property type="component" value="Unassembled WGS sequence"/>
</dbReference>
<evidence type="ECO:0000313" key="3">
    <source>
        <dbReference type="Proteomes" id="UP001596494"/>
    </source>
</evidence>
<comment type="caution">
    <text evidence="2">The sequence shown here is derived from an EMBL/GenBank/DDBJ whole genome shotgun (WGS) entry which is preliminary data.</text>
</comment>
<evidence type="ECO:0000313" key="2">
    <source>
        <dbReference type="EMBL" id="MFC7322598.1"/>
    </source>
</evidence>
<protein>
    <submittedName>
        <fullName evidence="2">Amidohydrolase family protein</fullName>
    </submittedName>
</protein>
<dbReference type="Gene3D" id="3.20.20.140">
    <property type="entry name" value="Metal-dependent hydrolases"/>
    <property type="match status" value="1"/>
</dbReference>
<dbReference type="InterPro" id="IPR032466">
    <property type="entry name" value="Metal_Hydrolase"/>
</dbReference>
<keyword evidence="3" id="KW-1185">Reference proteome</keyword>
<dbReference type="InterPro" id="IPR011059">
    <property type="entry name" value="Metal-dep_hydrolase_composite"/>
</dbReference>
<dbReference type="RefSeq" id="WP_289214970.1">
    <property type="nucleotide sequence ID" value="NZ_JAPVRC010000002.1"/>
</dbReference>
<dbReference type="SUPFAM" id="SSF51556">
    <property type="entry name" value="Metallo-dependent hydrolases"/>
    <property type="match status" value="1"/>
</dbReference>
<proteinExistence type="predicted"/>
<dbReference type="CDD" id="cd01293">
    <property type="entry name" value="Bact_CD"/>
    <property type="match status" value="1"/>
</dbReference>
<gene>
    <name evidence="2" type="ORF">ACFQMN_17170</name>
</gene>